<keyword evidence="3" id="KW-1185">Reference proteome</keyword>
<dbReference type="SMART" id="SM00849">
    <property type="entry name" value="Lactamase_B"/>
    <property type="match status" value="1"/>
</dbReference>
<accession>A0A1H7L3Q2</accession>
<dbReference type="Pfam" id="PF00753">
    <property type="entry name" value="Lactamase_B"/>
    <property type="match status" value="1"/>
</dbReference>
<evidence type="ECO:0000259" key="1">
    <source>
        <dbReference type="SMART" id="SM00849"/>
    </source>
</evidence>
<dbReference type="InterPro" id="IPR001279">
    <property type="entry name" value="Metallo-B-lactamas"/>
</dbReference>
<feature type="domain" description="Metallo-beta-lactamase" evidence="1">
    <location>
        <begin position="32"/>
        <end position="214"/>
    </location>
</feature>
<dbReference type="InterPro" id="IPR036866">
    <property type="entry name" value="RibonucZ/Hydroxyglut_hydro"/>
</dbReference>
<proteinExistence type="predicted"/>
<dbReference type="Proteomes" id="UP000182321">
    <property type="component" value="Unassembled WGS sequence"/>
</dbReference>
<dbReference type="EMBL" id="FNZX01000014">
    <property type="protein sequence ID" value="SEK93035.1"/>
    <property type="molecule type" value="Genomic_DNA"/>
</dbReference>
<dbReference type="PANTHER" id="PTHR42951:SF4">
    <property type="entry name" value="ACYL-COENZYME A THIOESTERASE MBLAC2"/>
    <property type="match status" value="1"/>
</dbReference>
<dbReference type="InterPro" id="IPR050855">
    <property type="entry name" value="NDM-1-like"/>
</dbReference>
<dbReference type="Gene3D" id="3.60.15.10">
    <property type="entry name" value="Ribonuclease Z/Hydroxyacylglutathione hydrolase-like"/>
    <property type="match status" value="1"/>
</dbReference>
<sequence>MGMEPSLEEIFGSYMAYKVTEDTWVISFMNGTEYMYLLEGSEKALLIDTGYGAGNLKAFVQGLTDKTVLVVNTHFHPDHSAGNGEFEEVMIAAGWEIDAPSVNMPGQIPFDISKLPYPNYKKVIIGEGDVIDLGNRKIKVMDVKPAHCNSSLFFYDEEQGMIFVGDEVEAAQVNMFDNSCNPEAPYDVRDRLNCMRENCERIKALKPRYIFPNHNGTPIASSYLDDFIRLVDSVFAGTAKIEDKLNHKYIEMDPKAPTLCRVRYGKASIFINKELLMSVYGGGLS</sequence>
<organism evidence="2 3">
    <name type="scientific">Pseudobutyrivibrio ruminis</name>
    <dbReference type="NCBI Taxonomy" id="46206"/>
    <lineage>
        <taxon>Bacteria</taxon>
        <taxon>Bacillati</taxon>
        <taxon>Bacillota</taxon>
        <taxon>Clostridia</taxon>
        <taxon>Lachnospirales</taxon>
        <taxon>Lachnospiraceae</taxon>
        <taxon>Pseudobutyrivibrio</taxon>
    </lineage>
</organism>
<dbReference type="PANTHER" id="PTHR42951">
    <property type="entry name" value="METALLO-BETA-LACTAMASE DOMAIN-CONTAINING"/>
    <property type="match status" value="1"/>
</dbReference>
<dbReference type="RefSeq" id="WP_242941810.1">
    <property type="nucleotide sequence ID" value="NZ_FNZX01000014.1"/>
</dbReference>
<gene>
    <name evidence="2" type="ORF">SAMN02910377_02219</name>
</gene>
<protein>
    <submittedName>
        <fullName evidence="2">Glyoxylase, beta-lactamase superfamily II</fullName>
    </submittedName>
</protein>
<evidence type="ECO:0000313" key="3">
    <source>
        <dbReference type="Proteomes" id="UP000182321"/>
    </source>
</evidence>
<name>A0A1H7L3Q2_9FIRM</name>
<evidence type="ECO:0000313" key="2">
    <source>
        <dbReference type="EMBL" id="SEK93035.1"/>
    </source>
</evidence>
<dbReference type="AlphaFoldDB" id="A0A1H7L3Q2"/>
<dbReference type="SUPFAM" id="SSF56281">
    <property type="entry name" value="Metallo-hydrolase/oxidoreductase"/>
    <property type="match status" value="1"/>
</dbReference>
<reference evidence="3" key="1">
    <citation type="submission" date="2016-10" db="EMBL/GenBank/DDBJ databases">
        <authorList>
            <person name="Varghese N."/>
        </authorList>
    </citation>
    <scope>NUCLEOTIDE SEQUENCE [LARGE SCALE GENOMIC DNA]</scope>
    <source>
        <strain evidence="3">ACV-9</strain>
    </source>
</reference>